<feature type="compositionally biased region" description="Low complexity" evidence="1">
    <location>
        <begin position="57"/>
        <end position="69"/>
    </location>
</feature>
<accession>A0A5C3NDH4</accession>
<feature type="region of interest" description="Disordered" evidence="1">
    <location>
        <begin position="48"/>
        <end position="72"/>
    </location>
</feature>
<evidence type="ECO:0000256" key="1">
    <source>
        <dbReference type="SAM" id="MobiDB-lite"/>
    </source>
</evidence>
<proteinExistence type="predicted"/>
<name>A0A5C3NDH4_9AGAM</name>
<evidence type="ECO:0000313" key="3">
    <source>
        <dbReference type="Proteomes" id="UP000305948"/>
    </source>
</evidence>
<reference evidence="2 3" key="1">
    <citation type="journal article" date="2019" name="Nat. Ecol. Evol.">
        <title>Megaphylogeny resolves global patterns of mushroom evolution.</title>
        <authorList>
            <person name="Varga T."/>
            <person name="Krizsan K."/>
            <person name="Foldi C."/>
            <person name="Dima B."/>
            <person name="Sanchez-Garcia M."/>
            <person name="Sanchez-Ramirez S."/>
            <person name="Szollosi G.J."/>
            <person name="Szarkandi J.G."/>
            <person name="Papp V."/>
            <person name="Albert L."/>
            <person name="Andreopoulos W."/>
            <person name="Angelini C."/>
            <person name="Antonin V."/>
            <person name="Barry K.W."/>
            <person name="Bougher N.L."/>
            <person name="Buchanan P."/>
            <person name="Buyck B."/>
            <person name="Bense V."/>
            <person name="Catcheside P."/>
            <person name="Chovatia M."/>
            <person name="Cooper J."/>
            <person name="Damon W."/>
            <person name="Desjardin D."/>
            <person name="Finy P."/>
            <person name="Geml J."/>
            <person name="Haridas S."/>
            <person name="Hughes K."/>
            <person name="Justo A."/>
            <person name="Karasinski D."/>
            <person name="Kautmanova I."/>
            <person name="Kiss B."/>
            <person name="Kocsube S."/>
            <person name="Kotiranta H."/>
            <person name="LaButti K.M."/>
            <person name="Lechner B.E."/>
            <person name="Liimatainen K."/>
            <person name="Lipzen A."/>
            <person name="Lukacs Z."/>
            <person name="Mihaltcheva S."/>
            <person name="Morgado L.N."/>
            <person name="Niskanen T."/>
            <person name="Noordeloos M.E."/>
            <person name="Ohm R.A."/>
            <person name="Ortiz-Santana B."/>
            <person name="Ovrebo C."/>
            <person name="Racz N."/>
            <person name="Riley R."/>
            <person name="Savchenko A."/>
            <person name="Shiryaev A."/>
            <person name="Soop K."/>
            <person name="Spirin V."/>
            <person name="Szebenyi C."/>
            <person name="Tomsovsky M."/>
            <person name="Tulloss R.E."/>
            <person name="Uehling J."/>
            <person name="Grigoriev I.V."/>
            <person name="Vagvolgyi C."/>
            <person name="Papp T."/>
            <person name="Martin F.M."/>
            <person name="Miettinen O."/>
            <person name="Hibbett D.S."/>
            <person name="Nagy L.G."/>
        </authorList>
    </citation>
    <scope>NUCLEOTIDE SEQUENCE [LARGE SCALE GENOMIC DNA]</scope>
    <source>
        <strain evidence="2 3">OMC1185</strain>
    </source>
</reference>
<organism evidence="2 3">
    <name type="scientific">Heliocybe sulcata</name>
    <dbReference type="NCBI Taxonomy" id="5364"/>
    <lineage>
        <taxon>Eukaryota</taxon>
        <taxon>Fungi</taxon>
        <taxon>Dikarya</taxon>
        <taxon>Basidiomycota</taxon>
        <taxon>Agaricomycotina</taxon>
        <taxon>Agaricomycetes</taxon>
        <taxon>Gloeophyllales</taxon>
        <taxon>Gloeophyllaceae</taxon>
        <taxon>Heliocybe</taxon>
    </lineage>
</organism>
<protein>
    <submittedName>
        <fullName evidence="2">Uncharacterized protein</fullName>
    </submittedName>
</protein>
<evidence type="ECO:0000313" key="2">
    <source>
        <dbReference type="EMBL" id="TFK54068.1"/>
    </source>
</evidence>
<sequence>MSQRIDEFDYPMENGVGYWAVEEESGSRFPVSDARDKAYVPVVKPTAPASATSNAMPSGSTRPTGTTTGVVIPDYPKEVSPGVLADGSWTSAHPLVQRYIGRVRDRYGASIEADLLDTFPPPSDLRVYALVALQVGNFPETPAFWIFWHAKQWKKSIEIIRSQSQE</sequence>
<keyword evidence="3" id="KW-1185">Reference proteome</keyword>
<dbReference type="STRING" id="5364.A0A5C3NDH4"/>
<dbReference type="EMBL" id="ML213506">
    <property type="protein sequence ID" value="TFK54068.1"/>
    <property type="molecule type" value="Genomic_DNA"/>
</dbReference>
<dbReference type="AlphaFoldDB" id="A0A5C3NDH4"/>
<gene>
    <name evidence="2" type="ORF">OE88DRAFT_1732785</name>
</gene>
<dbReference type="OrthoDB" id="3308423at2759"/>
<dbReference type="Proteomes" id="UP000305948">
    <property type="component" value="Unassembled WGS sequence"/>
</dbReference>